<proteinExistence type="predicted"/>
<evidence type="ECO:0000313" key="3">
    <source>
        <dbReference type="EMBL" id="QCC76732.1"/>
    </source>
</evidence>
<reference evidence="3 4" key="1">
    <citation type="journal article" date="2008" name="Int. J. Syst. Evol. Microbiol.">
        <title>Nocardioides daphniae sp. nov., isolated from Daphnia cucullata (Crustacea: Cladocera).</title>
        <authorList>
            <person name="Toth E.M."/>
            <person name="Keki Z."/>
            <person name="Homonnay Z.G."/>
            <person name="Borsodi A.K."/>
            <person name="Marialigeti K."/>
            <person name="Schumann P."/>
        </authorList>
    </citation>
    <scope>NUCLEOTIDE SEQUENCE [LARGE SCALE GENOMIC DNA]</scope>
    <source>
        <strain evidence="3 4">JCM 16608</strain>
    </source>
</reference>
<evidence type="ECO:0000256" key="1">
    <source>
        <dbReference type="SAM" id="MobiDB-lite"/>
    </source>
</evidence>
<dbReference type="EMBL" id="BMCK01000002">
    <property type="protein sequence ID" value="GGD15795.1"/>
    <property type="molecule type" value="Genomic_DNA"/>
</dbReference>
<dbReference type="AlphaFoldDB" id="A0A4P7U9H9"/>
<feature type="compositionally biased region" description="Low complexity" evidence="1">
    <location>
        <begin position="9"/>
        <end position="22"/>
    </location>
</feature>
<feature type="region of interest" description="Disordered" evidence="1">
    <location>
        <begin position="48"/>
        <end position="92"/>
    </location>
</feature>
<reference evidence="2" key="2">
    <citation type="journal article" date="2014" name="Int. J. Syst. Evol. Microbiol.">
        <title>Complete genome of a new Firmicutes species belonging to the dominant human colonic microbiota ('Ruminococcus bicirculans') reveals two chromosomes and a selective capacity to utilize plant glucans.</title>
        <authorList>
            <consortium name="NISC Comparative Sequencing Program"/>
            <person name="Wegmann U."/>
            <person name="Louis P."/>
            <person name="Goesmann A."/>
            <person name="Henrissat B."/>
            <person name="Duncan S.H."/>
            <person name="Flint H.J."/>
        </authorList>
    </citation>
    <scope>NUCLEOTIDE SEQUENCE</scope>
    <source>
        <strain evidence="2">CCM 7403</strain>
    </source>
</reference>
<reference evidence="5" key="3">
    <citation type="journal article" date="2019" name="Int. J. Syst. Evol. Microbiol.">
        <title>The Global Catalogue of Microorganisms (GCM) 10K type strain sequencing project: providing services to taxonomists for standard genome sequencing and annotation.</title>
        <authorList>
            <consortium name="The Broad Institute Genomics Platform"/>
            <consortium name="The Broad Institute Genome Sequencing Center for Infectious Disease"/>
            <person name="Wu L."/>
            <person name="Ma J."/>
        </authorList>
    </citation>
    <scope>NUCLEOTIDE SEQUENCE [LARGE SCALE GENOMIC DNA]</scope>
    <source>
        <strain evidence="5">CCM 7403</strain>
    </source>
</reference>
<organism evidence="3 4">
    <name type="scientific">Nocardioides daphniae</name>
    <dbReference type="NCBI Taxonomy" id="402297"/>
    <lineage>
        <taxon>Bacteria</taxon>
        <taxon>Bacillati</taxon>
        <taxon>Actinomycetota</taxon>
        <taxon>Actinomycetes</taxon>
        <taxon>Propionibacteriales</taxon>
        <taxon>Nocardioidaceae</taxon>
        <taxon>Nocardioides</taxon>
    </lineage>
</organism>
<name>A0A4P7U9H9_9ACTN</name>
<dbReference type="KEGG" id="ndp:E2C04_04955"/>
<evidence type="ECO:0000313" key="5">
    <source>
        <dbReference type="Proteomes" id="UP000630594"/>
    </source>
</evidence>
<reference evidence="3" key="4">
    <citation type="submission" date="2019-03" db="EMBL/GenBank/DDBJ databases">
        <authorList>
            <person name="Huang Y."/>
        </authorList>
    </citation>
    <scope>NUCLEOTIDE SEQUENCE</scope>
    <source>
        <strain evidence="3">JCM 16608</strain>
    </source>
</reference>
<feature type="region of interest" description="Disordered" evidence="1">
    <location>
        <begin position="1"/>
        <end position="36"/>
    </location>
</feature>
<feature type="compositionally biased region" description="Gly residues" evidence="1">
    <location>
        <begin position="82"/>
        <end position="92"/>
    </location>
</feature>
<gene>
    <name evidence="3" type="ORF">E2C04_04955</name>
    <name evidence="2" type="ORF">GCM10007231_13520</name>
</gene>
<evidence type="ECO:0000313" key="4">
    <source>
        <dbReference type="Proteomes" id="UP000297025"/>
    </source>
</evidence>
<accession>A0A4P7U9H9</accession>
<dbReference type="RefSeq" id="WP_135831780.1">
    <property type="nucleotide sequence ID" value="NZ_BMCK01000002.1"/>
</dbReference>
<keyword evidence="5" id="KW-1185">Reference proteome</keyword>
<dbReference type="Proteomes" id="UP000297025">
    <property type="component" value="Chromosome"/>
</dbReference>
<feature type="compositionally biased region" description="Low complexity" evidence="1">
    <location>
        <begin position="59"/>
        <end position="78"/>
    </location>
</feature>
<dbReference type="EMBL" id="CP038462">
    <property type="protein sequence ID" value="QCC76732.1"/>
    <property type="molecule type" value="Genomic_DNA"/>
</dbReference>
<protein>
    <submittedName>
        <fullName evidence="3">Uncharacterized protein</fullName>
    </submittedName>
</protein>
<sequence>MVGLGSSGLGASVGDPDGVCVGDGDGELDPVPRLGDGDGLVLLGRGVEGEGRGVGRTVGVGSRVSSGSAGALSRGRSTPGVTGSGAGGRTSR</sequence>
<reference evidence="2" key="5">
    <citation type="submission" date="2024-05" db="EMBL/GenBank/DDBJ databases">
        <authorList>
            <person name="Sun Q."/>
            <person name="Sedlacek I."/>
        </authorList>
    </citation>
    <scope>NUCLEOTIDE SEQUENCE</scope>
    <source>
        <strain evidence="2">CCM 7403</strain>
    </source>
</reference>
<evidence type="ECO:0000313" key="2">
    <source>
        <dbReference type="EMBL" id="GGD15795.1"/>
    </source>
</evidence>
<dbReference type="Proteomes" id="UP000630594">
    <property type="component" value="Unassembled WGS sequence"/>
</dbReference>